<dbReference type="GO" id="GO:0000981">
    <property type="term" value="F:DNA-binding transcription factor activity, RNA polymerase II-specific"/>
    <property type="evidence" value="ECO:0007669"/>
    <property type="project" value="TreeGrafter"/>
</dbReference>
<dbReference type="InterPro" id="IPR017930">
    <property type="entry name" value="Myb_dom"/>
</dbReference>
<evidence type="ECO:0000256" key="3">
    <source>
        <dbReference type="ARBA" id="ARBA00023125"/>
    </source>
</evidence>
<comment type="caution">
    <text evidence="7">The sequence shown here is derived from an EMBL/GenBank/DDBJ whole genome shotgun (WGS) entry which is preliminary data.</text>
</comment>
<dbReference type="STRING" id="947166.A0A1D1VI23"/>
<evidence type="ECO:0000256" key="4">
    <source>
        <dbReference type="SAM" id="MobiDB-lite"/>
    </source>
</evidence>
<dbReference type="OrthoDB" id="2143914at2759"/>
<dbReference type="InterPro" id="IPR009057">
    <property type="entry name" value="Homeodomain-like_sf"/>
</dbReference>
<evidence type="ECO:0000313" key="8">
    <source>
        <dbReference type="Proteomes" id="UP000186922"/>
    </source>
</evidence>
<proteinExistence type="predicted"/>
<feature type="domain" description="Myb-like" evidence="5">
    <location>
        <begin position="51"/>
        <end position="108"/>
    </location>
</feature>
<dbReference type="SMART" id="SM00717">
    <property type="entry name" value="SANT"/>
    <property type="match status" value="2"/>
</dbReference>
<evidence type="ECO:0000313" key="7">
    <source>
        <dbReference type="EMBL" id="GAV00571.1"/>
    </source>
</evidence>
<keyword evidence="2" id="KW-0677">Repeat</keyword>
<feature type="domain" description="HTH myb-type" evidence="6">
    <location>
        <begin position="46"/>
        <end position="112"/>
    </location>
</feature>
<gene>
    <name evidence="7" type="primary">RvY_11398-1</name>
    <name evidence="7" type="synonym">RvY_11398.1</name>
    <name evidence="7" type="ORF">RvY_11398</name>
</gene>
<sequence length="622" mass="69687">MDGEDNRLVSGKRPYKKRVLKLSYSEPKLKRVKGSSGLTGKTRSDGSVIVKGNWTDAEDERLIELVHQSLEDKKNYKVAIASTRWSEIAKELPGRVGKQCRERWHNHLRPDINKGRWSFCEEVVIYLCWRVWNSQWARISRLLDGRSDNRVKNHWNCHMKRRLTRDKPYFNFMEEAHAHFYQTIADAEDDDFEDGQFRDMLIPMIENFLSERQNRIDRLPYFSVSKKENERSQCFTEDFNSVAAAASMVSKPPRPSKKSSKREAGKPSKRGRKPKDHNATDPGPSRTYAATAWTMKLTPDSSFQDEGEENVSIITSPTGGHFSIYSHLTAPQQHYPRYHHQAHSEVDEKPDMDILLNGSGCGTMFGELNGFRSPIPGYASEVVVEDGGVSQQAMSGDPLWSRAVRADFSMGSPMYFGKHGMTVTSTPLKTPSYNVPLASECGASVFSPFHGMRQMNSGTPFMGYLADETNFLSPIKRSSTDTSGHNESAEWSPSKLTLAWSPVKLGSVVIKTPQPIREALARSDLNRSNISPEDLNSPGRLFSDASELIDGELNGSAVKHALDVSGCSSVRVVTETPELLQKCRRRLADQWASVSFNSSGYASFQAVPSTSSGIKMETDGSF</sequence>
<feature type="domain" description="HTH myb-type" evidence="6">
    <location>
        <begin position="135"/>
        <end position="163"/>
    </location>
</feature>
<protein>
    <recommendedName>
        <fullName evidence="9">Myb-like domain-containing protein</fullName>
    </recommendedName>
</protein>
<dbReference type="GO" id="GO:0000978">
    <property type="term" value="F:RNA polymerase II cis-regulatory region sequence-specific DNA binding"/>
    <property type="evidence" value="ECO:0007669"/>
    <property type="project" value="TreeGrafter"/>
</dbReference>
<dbReference type="InterPro" id="IPR001005">
    <property type="entry name" value="SANT/Myb"/>
</dbReference>
<name>A0A1D1VI23_RAMVA</name>
<dbReference type="AlphaFoldDB" id="A0A1D1VI23"/>
<comment type="subcellular location">
    <subcellularLocation>
        <location evidence="1">Nucleus</location>
    </subcellularLocation>
</comment>
<keyword evidence="8" id="KW-1185">Reference proteome</keyword>
<dbReference type="EMBL" id="BDGG01000006">
    <property type="protein sequence ID" value="GAV00571.1"/>
    <property type="molecule type" value="Genomic_DNA"/>
</dbReference>
<dbReference type="Gene3D" id="1.10.10.60">
    <property type="entry name" value="Homeodomain-like"/>
    <property type="match status" value="2"/>
</dbReference>
<dbReference type="Pfam" id="PF13921">
    <property type="entry name" value="Myb_DNA-bind_6"/>
    <property type="match status" value="1"/>
</dbReference>
<evidence type="ECO:0008006" key="9">
    <source>
        <dbReference type="Google" id="ProtNLM"/>
    </source>
</evidence>
<dbReference type="CDD" id="cd00167">
    <property type="entry name" value="SANT"/>
    <property type="match status" value="2"/>
</dbReference>
<organism evidence="7 8">
    <name type="scientific">Ramazzottius varieornatus</name>
    <name type="common">Water bear</name>
    <name type="synonym">Tardigrade</name>
    <dbReference type="NCBI Taxonomy" id="947166"/>
    <lineage>
        <taxon>Eukaryota</taxon>
        <taxon>Metazoa</taxon>
        <taxon>Ecdysozoa</taxon>
        <taxon>Tardigrada</taxon>
        <taxon>Eutardigrada</taxon>
        <taxon>Parachela</taxon>
        <taxon>Hypsibioidea</taxon>
        <taxon>Ramazzottiidae</taxon>
        <taxon>Ramazzottius</taxon>
    </lineage>
</organism>
<dbReference type="FunFam" id="1.10.10.60:FF:000010">
    <property type="entry name" value="Transcriptional activator Myb isoform A"/>
    <property type="match status" value="1"/>
</dbReference>
<dbReference type="PANTHER" id="PTHR45614:SF25">
    <property type="entry name" value="MYB PROTEIN"/>
    <property type="match status" value="1"/>
</dbReference>
<keyword evidence="3" id="KW-0238">DNA-binding</keyword>
<evidence type="ECO:0000259" key="5">
    <source>
        <dbReference type="PROSITE" id="PS50090"/>
    </source>
</evidence>
<feature type="region of interest" description="Disordered" evidence="4">
    <location>
        <begin position="246"/>
        <end position="287"/>
    </location>
</feature>
<dbReference type="GO" id="GO:0005634">
    <property type="term" value="C:nucleus"/>
    <property type="evidence" value="ECO:0007669"/>
    <property type="project" value="UniProtKB-SubCell"/>
</dbReference>
<feature type="domain" description="Myb-like" evidence="5">
    <location>
        <begin position="109"/>
        <end position="159"/>
    </location>
</feature>
<dbReference type="Proteomes" id="UP000186922">
    <property type="component" value="Unassembled WGS sequence"/>
</dbReference>
<accession>A0A1D1VI23</accession>
<dbReference type="InterPro" id="IPR050560">
    <property type="entry name" value="MYB_TF"/>
</dbReference>
<evidence type="ECO:0000256" key="1">
    <source>
        <dbReference type="ARBA" id="ARBA00004123"/>
    </source>
</evidence>
<dbReference type="PROSITE" id="PS50090">
    <property type="entry name" value="MYB_LIKE"/>
    <property type="match status" value="2"/>
</dbReference>
<dbReference type="PANTHER" id="PTHR45614">
    <property type="entry name" value="MYB PROTEIN-RELATED"/>
    <property type="match status" value="1"/>
</dbReference>
<dbReference type="PROSITE" id="PS51294">
    <property type="entry name" value="HTH_MYB"/>
    <property type="match status" value="2"/>
</dbReference>
<reference evidence="7 8" key="1">
    <citation type="journal article" date="2016" name="Nat. Commun.">
        <title>Extremotolerant tardigrade genome and improved radiotolerance of human cultured cells by tardigrade-unique protein.</title>
        <authorList>
            <person name="Hashimoto T."/>
            <person name="Horikawa D.D."/>
            <person name="Saito Y."/>
            <person name="Kuwahara H."/>
            <person name="Kozuka-Hata H."/>
            <person name="Shin-I T."/>
            <person name="Minakuchi Y."/>
            <person name="Ohishi K."/>
            <person name="Motoyama A."/>
            <person name="Aizu T."/>
            <person name="Enomoto A."/>
            <person name="Kondo K."/>
            <person name="Tanaka S."/>
            <person name="Hara Y."/>
            <person name="Koshikawa S."/>
            <person name="Sagara H."/>
            <person name="Miura T."/>
            <person name="Yokobori S."/>
            <person name="Miyagawa K."/>
            <person name="Suzuki Y."/>
            <person name="Kubo T."/>
            <person name="Oyama M."/>
            <person name="Kohara Y."/>
            <person name="Fujiyama A."/>
            <person name="Arakawa K."/>
            <person name="Katayama T."/>
            <person name="Toyoda A."/>
            <person name="Kunieda T."/>
        </authorList>
    </citation>
    <scope>NUCLEOTIDE SEQUENCE [LARGE SCALE GENOMIC DNA]</scope>
    <source>
        <strain evidence="7 8">YOKOZUNA-1</strain>
    </source>
</reference>
<evidence type="ECO:0000259" key="6">
    <source>
        <dbReference type="PROSITE" id="PS51294"/>
    </source>
</evidence>
<dbReference type="SUPFAM" id="SSF46689">
    <property type="entry name" value="Homeodomain-like"/>
    <property type="match status" value="1"/>
</dbReference>
<evidence type="ECO:0000256" key="2">
    <source>
        <dbReference type="ARBA" id="ARBA00022737"/>
    </source>
</evidence>